<organism evidence="3 5">
    <name type="scientific">Candidatus Marsarchaeota G2 archaeon ECH_B_2</name>
    <dbReference type="NCBI Taxonomy" id="1978160"/>
    <lineage>
        <taxon>Archaea</taxon>
        <taxon>Candidatus Marsarchaeota</taxon>
        <taxon>Candidatus Marsarchaeota group 2</taxon>
    </lineage>
</organism>
<dbReference type="EMBL" id="NEXH01000026">
    <property type="protein sequence ID" value="PSN94377.1"/>
    <property type="molecule type" value="Genomic_DNA"/>
</dbReference>
<evidence type="ECO:0000313" key="3">
    <source>
        <dbReference type="EMBL" id="PSN93402.1"/>
    </source>
</evidence>
<dbReference type="SUPFAM" id="SSF52980">
    <property type="entry name" value="Restriction endonuclease-like"/>
    <property type="match status" value="1"/>
</dbReference>
<dbReference type="GO" id="GO:0015666">
    <property type="term" value="F:restriction endodeoxyribonuclease activity"/>
    <property type="evidence" value="ECO:0007669"/>
    <property type="project" value="TreeGrafter"/>
</dbReference>
<comment type="caution">
    <text evidence="3">The sequence shown here is derived from an EMBL/GenBank/DDBJ whole genome shotgun (WGS) entry which is preliminary data.</text>
</comment>
<proteinExistence type="predicted"/>
<dbReference type="GO" id="GO:0003677">
    <property type="term" value="F:DNA binding"/>
    <property type="evidence" value="ECO:0007669"/>
    <property type="project" value="InterPro"/>
</dbReference>
<dbReference type="InterPro" id="IPR011335">
    <property type="entry name" value="Restrct_endonuc-II-like"/>
</dbReference>
<dbReference type="InterPro" id="IPR007560">
    <property type="entry name" value="Restrct_endonuc_IV_Mrr"/>
</dbReference>
<feature type="region of interest" description="Disordered" evidence="1">
    <location>
        <begin position="1"/>
        <end position="22"/>
    </location>
</feature>
<dbReference type="Proteomes" id="UP000241284">
    <property type="component" value="Unassembled WGS sequence"/>
</dbReference>
<dbReference type="EMBL" id="NEXH01000050">
    <property type="protein sequence ID" value="PSN93402.1"/>
    <property type="molecule type" value="Genomic_DNA"/>
</dbReference>
<dbReference type="InterPro" id="IPR052906">
    <property type="entry name" value="Type_IV_Methyl-Rstrct_Enzyme"/>
</dbReference>
<dbReference type="Gene3D" id="3.40.1350.10">
    <property type="match status" value="1"/>
</dbReference>
<feature type="domain" description="Restriction endonuclease type IV Mrr" evidence="2">
    <location>
        <begin position="37"/>
        <end position="144"/>
    </location>
</feature>
<protein>
    <recommendedName>
        <fullName evidence="2">Restriction endonuclease type IV Mrr domain-containing protein</fullName>
    </recommendedName>
</protein>
<dbReference type="PANTHER" id="PTHR30015">
    <property type="entry name" value="MRR RESTRICTION SYSTEM PROTEIN"/>
    <property type="match status" value="1"/>
</dbReference>
<dbReference type="InterPro" id="IPR011856">
    <property type="entry name" value="tRNA_endonuc-like_dom_sf"/>
</dbReference>
<dbReference type="PANTHER" id="PTHR30015:SF7">
    <property type="entry name" value="TYPE IV METHYL-DIRECTED RESTRICTION ENZYME ECOKMRR"/>
    <property type="match status" value="1"/>
</dbReference>
<evidence type="ECO:0000259" key="2">
    <source>
        <dbReference type="Pfam" id="PF04471"/>
    </source>
</evidence>
<evidence type="ECO:0000256" key="1">
    <source>
        <dbReference type="SAM" id="MobiDB-lite"/>
    </source>
</evidence>
<dbReference type="AlphaFoldDB" id="A0A2R6B494"/>
<accession>A0A2R6B494</accession>
<dbReference type="GO" id="GO:0009307">
    <property type="term" value="P:DNA restriction-modification system"/>
    <property type="evidence" value="ECO:0007669"/>
    <property type="project" value="InterPro"/>
</dbReference>
<reference evidence="3 5" key="1">
    <citation type="submission" date="2017-04" db="EMBL/GenBank/DDBJ databases">
        <title>Novel microbial lineages endemic to geothermal iron-oxide mats fill important gaps in the evolutionary history of Archaea.</title>
        <authorList>
            <person name="Jay Z.J."/>
            <person name="Beam J.P."/>
            <person name="Dlakic M."/>
            <person name="Rusch D.B."/>
            <person name="Kozubal M.A."/>
            <person name="Inskeep W.P."/>
        </authorList>
    </citation>
    <scope>NUCLEOTIDE SEQUENCE [LARGE SCALE GENOMIC DNA]</scope>
    <source>
        <strain evidence="3">ECH_B_2</strain>
    </source>
</reference>
<sequence>MGSSEESSGVGNGGASAVSDEEAFGQSRSRAFDLGVRLEETVANIFEKMGYSVQRRVRPATRTGATAEIDILLTRGKRRLAVECKNYDESRAVGVSELRNFMNKLQDTGIMSGVFVTTSVFSSEAEQFAESAGIELWDGEKLLEKFYAFAIGRIVNPSLLHDLVLPVAYNFESASAVGIRNPHRVELFSRVLFYHPYFIIKYRLRMVRKDPSGRMHKLGDEGSVIVDALAREIINRESGWGVVSGLFKGKEERLESKEDKLVAQDLLQIDARKESVLKTSDYDVKVAEPALSDNEAAKMVRSYVIRKNTKSISYEPKVRDDSLLGMLDKPSIKVMPRPGEVEIRGVKMVYVPKWDLQFESGNTTFQRRILASSGRVIVDTLANCRKCALLHRTTIAVCDTCGVPLCEKHAYSEGERWVCEEHASEAAKEAGRERGLFGRFLNK</sequence>
<gene>
    <name evidence="4" type="ORF">B9Q06_09545</name>
    <name evidence="3" type="ORF">B9Q06_12115</name>
</gene>
<evidence type="ECO:0000313" key="4">
    <source>
        <dbReference type="EMBL" id="PSN94377.1"/>
    </source>
</evidence>
<evidence type="ECO:0000313" key="5">
    <source>
        <dbReference type="Proteomes" id="UP000241284"/>
    </source>
</evidence>
<name>A0A2R6B494_9ARCH</name>
<dbReference type="Pfam" id="PF04471">
    <property type="entry name" value="Mrr_cat"/>
    <property type="match status" value="1"/>
</dbReference>